<dbReference type="InterPro" id="IPR021183">
    <property type="entry name" value="NatA_aux_su"/>
</dbReference>
<dbReference type="InterPro" id="IPR019734">
    <property type="entry name" value="TPR_rpt"/>
</dbReference>
<dbReference type="PROSITE" id="PS50005">
    <property type="entry name" value="TPR"/>
    <property type="match status" value="1"/>
</dbReference>
<dbReference type="Proteomes" id="UP000692954">
    <property type="component" value="Unassembled WGS sequence"/>
</dbReference>
<dbReference type="AlphaFoldDB" id="A0A8S1RJH4"/>
<keyword evidence="1" id="KW-0677">Repeat</keyword>
<comment type="caution">
    <text evidence="4">The sequence shown here is derived from an EMBL/GenBank/DDBJ whole genome shotgun (WGS) entry which is preliminary data.</text>
</comment>
<dbReference type="EMBL" id="CAJJDN010000178">
    <property type="protein sequence ID" value="CAD8127627.1"/>
    <property type="molecule type" value="Genomic_DNA"/>
</dbReference>
<name>A0A8S1RJH4_9CILI</name>
<protein>
    <recommendedName>
        <fullName evidence="6">Tetratricopeptide repeat protein</fullName>
    </recommendedName>
</protein>
<evidence type="ECO:0000256" key="3">
    <source>
        <dbReference type="PROSITE-ProRule" id="PRU00339"/>
    </source>
</evidence>
<dbReference type="PIRSF" id="PIRSF000422">
    <property type="entry name" value="N-terminal-AcTrfase-A_aux_su"/>
    <property type="match status" value="1"/>
</dbReference>
<evidence type="ECO:0000256" key="1">
    <source>
        <dbReference type="ARBA" id="ARBA00022737"/>
    </source>
</evidence>
<dbReference type="OrthoDB" id="10263032at2759"/>
<gene>
    <name evidence="4" type="ORF">PSON_ATCC_30995.1.T1780060</name>
</gene>
<sequence>MKAAQNQLNAKQSNEFKSIMRLLEAKDYKKGLKNSEKLLEQVPDNQEVVSLKAIFMYYNDEHEAGLSLAQQAVFKNLASDFCWHIYGLIQKEEKNYIQAVKCFIQAINKGEENLQLIRDTANLSIHIRDFEGNSQLRHKLLNSKSGMIVNWVGFIVSQHLIGDYKSAFNAIKLTEEIIKKDYQNPIKKVEINEFKLYQIQLAIEAKELQRAKQYINEFKNDISDQVSYYELQYELYIRLGENRNAIESVKQLLQLQPQNWKYYEMLQKVDPQVDLTIYDNTLVQGRLLAQQSGESFKNSFSLFIDPFFQKSLPSLFKEIKHLYFDPYKIEIMQKAFEYYLNKNSMQQLWALMLLSQHYYQIKDYTISLDFINKAIQHTTTIPELYLIKAKVLNKMQKFQEAYEIANKARLLDLSDRYLNNQTIKYALQANMIYLSQELLNLFLKDDSNPYDLQMIWFELNIGKVLLRLNYLGPALQQFNLIFKYFQEQYDDQLDFYQYSLRRFTLRSLLQMINAMDKRYDSKYFIQSAGLMIQALERLKSKIQEQGRLEQKKLTPKEKKMLAKQQQKEQEEKKLKEQFSIEGHIFSKEIQKKYDLSGEQLLSQLKTSEDINKMQNRFAQVLIHTNFKNKEVNFQAFKQLVSLYINQQRPLLCAKLLNKLRCNQTEQNQILNHKYQLLLIQFLNQYQGVLQPCIKEYQQDLIQFDSQFWDCVQIRSQLDLTIKRHCESIIKGIRFEENLESDDLEFLKEYPLAKTNNPYFVFDPNIEWQNQQIKEYLEKQQTQPM</sequence>
<dbReference type="PANTHER" id="PTHR22767:SF2">
    <property type="entry name" value="N(ALPHA)-ACETYLTRANSFERASE 15_16, ISOFORM A"/>
    <property type="match status" value="1"/>
</dbReference>
<keyword evidence="2 3" id="KW-0802">TPR repeat</keyword>
<dbReference type="PANTHER" id="PTHR22767">
    <property type="entry name" value="N-TERMINAL ACETYLTRANSFERASE-RELATED"/>
    <property type="match status" value="1"/>
</dbReference>
<dbReference type="SMART" id="SM00028">
    <property type="entry name" value="TPR"/>
    <property type="match status" value="4"/>
</dbReference>
<dbReference type="Pfam" id="PF12569">
    <property type="entry name" value="NatA_aux_su"/>
    <property type="match status" value="1"/>
</dbReference>
<evidence type="ECO:0008006" key="6">
    <source>
        <dbReference type="Google" id="ProtNLM"/>
    </source>
</evidence>
<feature type="repeat" description="TPR" evidence="3">
    <location>
        <begin position="226"/>
        <end position="259"/>
    </location>
</feature>
<reference evidence="4" key="1">
    <citation type="submission" date="2021-01" db="EMBL/GenBank/DDBJ databases">
        <authorList>
            <consortium name="Genoscope - CEA"/>
            <person name="William W."/>
        </authorList>
    </citation>
    <scope>NUCLEOTIDE SEQUENCE</scope>
</reference>
<organism evidence="4 5">
    <name type="scientific">Paramecium sonneborni</name>
    <dbReference type="NCBI Taxonomy" id="65129"/>
    <lineage>
        <taxon>Eukaryota</taxon>
        <taxon>Sar</taxon>
        <taxon>Alveolata</taxon>
        <taxon>Ciliophora</taxon>
        <taxon>Intramacronucleata</taxon>
        <taxon>Oligohymenophorea</taxon>
        <taxon>Peniculida</taxon>
        <taxon>Parameciidae</taxon>
        <taxon>Paramecium</taxon>
    </lineage>
</organism>
<evidence type="ECO:0000256" key="2">
    <source>
        <dbReference type="ARBA" id="ARBA00022803"/>
    </source>
</evidence>
<accession>A0A8S1RJH4</accession>
<evidence type="ECO:0000313" key="4">
    <source>
        <dbReference type="EMBL" id="CAD8127627.1"/>
    </source>
</evidence>
<evidence type="ECO:0000313" key="5">
    <source>
        <dbReference type="Proteomes" id="UP000692954"/>
    </source>
</evidence>
<dbReference type="GO" id="GO:0005737">
    <property type="term" value="C:cytoplasm"/>
    <property type="evidence" value="ECO:0007669"/>
    <property type="project" value="UniProtKB-ARBA"/>
</dbReference>
<proteinExistence type="predicted"/>
<keyword evidence="5" id="KW-1185">Reference proteome</keyword>